<keyword evidence="1" id="KW-0175">Coiled coil</keyword>
<proteinExistence type="predicted"/>
<dbReference type="Proteomes" id="UP000663859">
    <property type="component" value="Unassembled WGS sequence"/>
</dbReference>
<accession>A0A8J2FT48</accession>
<dbReference type="RefSeq" id="WP_174583430.1">
    <property type="nucleotide sequence ID" value="NZ_CAJNOB010000032.1"/>
</dbReference>
<gene>
    <name evidence="2" type="ORF">MPNT_380005</name>
</gene>
<dbReference type="AlphaFoldDB" id="A0A8J2FT48"/>
<organism evidence="2 3">
    <name type="scientific">Candidatus Methylacidithermus pantelleriae</name>
    <dbReference type="NCBI Taxonomy" id="2744239"/>
    <lineage>
        <taxon>Bacteria</taxon>
        <taxon>Pseudomonadati</taxon>
        <taxon>Verrucomicrobiota</taxon>
        <taxon>Methylacidiphilae</taxon>
        <taxon>Methylacidiphilales</taxon>
        <taxon>Methylacidiphilaceae</taxon>
        <taxon>Candidatus Methylacidithermus</taxon>
    </lineage>
</organism>
<keyword evidence="3" id="KW-1185">Reference proteome</keyword>
<reference evidence="2" key="1">
    <citation type="submission" date="2021-02" db="EMBL/GenBank/DDBJ databases">
        <authorList>
            <person name="Cremers G."/>
            <person name="Picone N."/>
        </authorList>
    </citation>
    <scope>NUCLEOTIDE SEQUENCE</scope>
    <source>
        <strain evidence="2">PQ17</strain>
    </source>
</reference>
<evidence type="ECO:0000313" key="2">
    <source>
        <dbReference type="EMBL" id="CAF0700537.1"/>
    </source>
</evidence>
<dbReference type="EMBL" id="CAJNOB010000032">
    <property type="protein sequence ID" value="CAF0700537.1"/>
    <property type="molecule type" value="Genomic_DNA"/>
</dbReference>
<protein>
    <submittedName>
        <fullName evidence="2">Uncharacterized protein</fullName>
    </submittedName>
</protein>
<sequence length="72" mass="8159">MTELQQIRDWIMPLTAIVALLVAIGQAKEKIRELEGKYNDLSQEIHRLTIGMEELKGLVIRAILEKDKGGKT</sequence>
<name>A0A8J2FT48_9BACT</name>
<evidence type="ECO:0000313" key="3">
    <source>
        <dbReference type="Proteomes" id="UP000663859"/>
    </source>
</evidence>
<feature type="coiled-coil region" evidence="1">
    <location>
        <begin position="17"/>
        <end position="51"/>
    </location>
</feature>
<evidence type="ECO:0000256" key="1">
    <source>
        <dbReference type="SAM" id="Coils"/>
    </source>
</evidence>
<comment type="caution">
    <text evidence="2">The sequence shown here is derived from an EMBL/GenBank/DDBJ whole genome shotgun (WGS) entry which is preliminary data.</text>
</comment>